<evidence type="ECO:0000313" key="1">
    <source>
        <dbReference type="EMBL" id="KAK7052923.1"/>
    </source>
</evidence>
<evidence type="ECO:0008006" key="3">
    <source>
        <dbReference type="Google" id="ProtNLM"/>
    </source>
</evidence>
<evidence type="ECO:0000313" key="2">
    <source>
        <dbReference type="Proteomes" id="UP001383192"/>
    </source>
</evidence>
<dbReference type="EMBL" id="JAYKXP010000011">
    <property type="protein sequence ID" value="KAK7052923.1"/>
    <property type="molecule type" value="Genomic_DNA"/>
</dbReference>
<name>A0AAW0DNW8_9AGAR</name>
<accession>A0AAW0DNW8</accession>
<dbReference type="AlphaFoldDB" id="A0AAW0DNW8"/>
<gene>
    <name evidence="1" type="ORF">VNI00_004243</name>
</gene>
<dbReference type="Proteomes" id="UP001383192">
    <property type="component" value="Unassembled WGS sequence"/>
</dbReference>
<reference evidence="1 2" key="1">
    <citation type="submission" date="2024-01" db="EMBL/GenBank/DDBJ databases">
        <title>A draft genome for a cacao thread blight-causing isolate of Paramarasmius palmivorus.</title>
        <authorList>
            <person name="Baruah I.K."/>
            <person name="Bukari Y."/>
            <person name="Amoako-Attah I."/>
            <person name="Meinhardt L.W."/>
            <person name="Bailey B.A."/>
            <person name="Cohen S.P."/>
        </authorList>
    </citation>
    <scope>NUCLEOTIDE SEQUENCE [LARGE SCALE GENOMIC DNA]</scope>
    <source>
        <strain evidence="1 2">GH-12</strain>
    </source>
</reference>
<comment type="caution">
    <text evidence="1">The sequence shown here is derived from an EMBL/GenBank/DDBJ whole genome shotgun (WGS) entry which is preliminary data.</text>
</comment>
<sequence>MQDSPINRLPQELFDAILDIFHCSQDIQSLRECALTARCFLPSTRRLIFRTIHLQDILSEDGRAKNTEQFEKLLKSSPHLAEYMTELILDIQGKIHRFDERKLPLPFILSRLENLEKITMGKNWMFPALSAALLDALLDAIIAPRIRAIVMDRLDFNNIADLIAFCEWTAGSSGIQELSFRHFRTPDRRPADRVLTRLPRRAAAPTPLNLRTFAVTHKAEEVKAILEWATSSRSCLRFTDLRSLTLGDLTEASFIHLLRILDAAKDTLTHLHLLGNLPLSLPPLSLTSARHLRTITCSLSLDDRSTLNRWCTALHQTEELKLDSFTVLVDPGLTSRTMTLSDVFVQHPWKEFEAALFTRTQCRRLEMKVGPMGTPLSTNVIKDCFPLAHADSQGTGNELVIMQRINSLEVLEEREYRSRFGV</sequence>
<protein>
    <recommendedName>
        <fullName evidence="3">F-box domain-containing protein</fullName>
    </recommendedName>
</protein>
<keyword evidence="2" id="KW-1185">Reference proteome</keyword>
<proteinExistence type="predicted"/>
<organism evidence="1 2">
    <name type="scientific">Paramarasmius palmivorus</name>
    <dbReference type="NCBI Taxonomy" id="297713"/>
    <lineage>
        <taxon>Eukaryota</taxon>
        <taxon>Fungi</taxon>
        <taxon>Dikarya</taxon>
        <taxon>Basidiomycota</taxon>
        <taxon>Agaricomycotina</taxon>
        <taxon>Agaricomycetes</taxon>
        <taxon>Agaricomycetidae</taxon>
        <taxon>Agaricales</taxon>
        <taxon>Marasmiineae</taxon>
        <taxon>Marasmiaceae</taxon>
        <taxon>Paramarasmius</taxon>
    </lineage>
</organism>